<protein>
    <submittedName>
        <fullName evidence="1">Uncharacterized protein</fullName>
    </submittedName>
</protein>
<organism evidence="1 2">
    <name type="scientific">Takifugu flavidus</name>
    <name type="common">sansaifugu</name>
    <dbReference type="NCBI Taxonomy" id="433684"/>
    <lineage>
        <taxon>Eukaryota</taxon>
        <taxon>Metazoa</taxon>
        <taxon>Chordata</taxon>
        <taxon>Craniata</taxon>
        <taxon>Vertebrata</taxon>
        <taxon>Euteleostomi</taxon>
        <taxon>Actinopterygii</taxon>
        <taxon>Neopterygii</taxon>
        <taxon>Teleostei</taxon>
        <taxon>Neoteleostei</taxon>
        <taxon>Acanthomorphata</taxon>
        <taxon>Eupercaria</taxon>
        <taxon>Tetraodontiformes</taxon>
        <taxon>Tetradontoidea</taxon>
        <taxon>Tetraodontidae</taxon>
        <taxon>Takifugu</taxon>
    </lineage>
</organism>
<proteinExistence type="predicted"/>
<sequence>DKLHQRPIKPVLIMTPEIHGSNKGGGPPRVYNRPQVPQANYFTSLVPYSTPGRYPNLNAGVPNMVYRPGHFVPALCWYRQDPIAPGFCTFYQVGEFESI</sequence>
<evidence type="ECO:0000313" key="1">
    <source>
        <dbReference type="EMBL" id="TWW74104.1"/>
    </source>
</evidence>
<reference evidence="1 2" key="1">
    <citation type="submission" date="2019-04" db="EMBL/GenBank/DDBJ databases">
        <title>Chromosome genome assembly for Takifugu flavidus.</title>
        <authorList>
            <person name="Xiao S."/>
        </authorList>
    </citation>
    <scope>NUCLEOTIDE SEQUENCE [LARGE SCALE GENOMIC DNA]</scope>
    <source>
        <strain evidence="1">HTHZ2018</strain>
        <tissue evidence="1">Muscle</tissue>
    </source>
</reference>
<evidence type="ECO:0000313" key="2">
    <source>
        <dbReference type="Proteomes" id="UP000324091"/>
    </source>
</evidence>
<name>A0A5C6P2V2_9TELE</name>
<keyword evidence="2" id="KW-1185">Reference proteome</keyword>
<dbReference type="EMBL" id="RHFK02000006">
    <property type="protein sequence ID" value="TWW74104.1"/>
    <property type="molecule type" value="Genomic_DNA"/>
</dbReference>
<accession>A0A5C6P2V2</accession>
<dbReference type="AlphaFoldDB" id="A0A5C6P2V2"/>
<dbReference type="Proteomes" id="UP000324091">
    <property type="component" value="Chromosome 14"/>
</dbReference>
<comment type="caution">
    <text evidence="1">The sequence shown here is derived from an EMBL/GenBank/DDBJ whole genome shotgun (WGS) entry which is preliminary data.</text>
</comment>
<feature type="non-terminal residue" evidence="1">
    <location>
        <position position="1"/>
    </location>
</feature>
<gene>
    <name evidence="1" type="ORF">D4764_14G0001050</name>
</gene>